<evidence type="ECO:0000256" key="1">
    <source>
        <dbReference type="SAM" id="MobiDB-lite"/>
    </source>
</evidence>
<gene>
    <name evidence="2" type="ORF">FWILDA_LOCUS18558</name>
</gene>
<evidence type="ECO:0000313" key="2">
    <source>
        <dbReference type="EMBL" id="CAI2198410.1"/>
    </source>
</evidence>
<proteinExistence type="predicted"/>
<reference evidence="2" key="1">
    <citation type="submission" date="2022-08" db="EMBL/GenBank/DDBJ databases">
        <authorList>
            <person name="Kallberg Y."/>
            <person name="Tangrot J."/>
            <person name="Rosling A."/>
        </authorList>
    </citation>
    <scope>NUCLEOTIDE SEQUENCE</scope>
    <source>
        <strain evidence="2">Wild A</strain>
    </source>
</reference>
<feature type="region of interest" description="Disordered" evidence="1">
    <location>
        <begin position="68"/>
        <end position="88"/>
    </location>
</feature>
<feature type="non-terminal residue" evidence="2">
    <location>
        <position position="88"/>
    </location>
</feature>
<dbReference type="EMBL" id="CAMKVN010018601">
    <property type="protein sequence ID" value="CAI2198410.1"/>
    <property type="molecule type" value="Genomic_DNA"/>
</dbReference>
<name>A0A9W4WZU6_9GLOM</name>
<feature type="non-terminal residue" evidence="2">
    <location>
        <position position="1"/>
    </location>
</feature>
<keyword evidence="3" id="KW-1185">Reference proteome</keyword>
<comment type="caution">
    <text evidence="2">The sequence shown here is derived from an EMBL/GenBank/DDBJ whole genome shotgun (WGS) entry which is preliminary data.</text>
</comment>
<evidence type="ECO:0000313" key="3">
    <source>
        <dbReference type="Proteomes" id="UP001153678"/>
    </source>
</evidence>
<dbReference type="AlphaFoldDB" id="A0A9W4WZU6"/>
<dbReference type="Proteomes" id="UP001153678">
    <property type="component" value="Unassembled WGS sequence"/>
</dbReference>
<protein>
    <submittedName>
        <fullName evidence="2">6758_t:CDS:1</fullName>
    </submittedName>
</protein>
<organism evidence="2 3">
    <name type="scientific">Funneliformis geosporum</name>
    <dbReference type="NCBI Taxonomy" id="1117311"/>
    <lineage>
        <taxon>Eukaryota</taxon>
        <taxon>Fungi</taxon>
        <taxon>Fungi incertae sedis</taxon>
        <taxon>Mucoromycota</taxon>
        <taxon>Glomeromycotina</taxon>
        <taxon>Glomeromycetes</taxon>
        <taxon>Glomerales</taxon>
        <taxon>Glomeraceae</taxon>
        <taxon>Funneliformis</taxon>
    </lineage>
</organism>
<sequence>CHPNEAIDSCANEFLTSTSPTPLEFFRWVTPSKQNRAIEQYKTTYNQALKSGTNHDVLSTITFDSSSIITEENENDENHSNEDEINEP</sequence>
<accession>A0A9W4WZU6</accession>